<dbReference type="Gene3D" id="2.60.120.1140">
    <property type="entry name" value="Protein of unknown function DUF192"/>
    <property type="match status" value="1"/>
</dbReference>
<evidence type="ECO:0000313" key="3">
    <source>
        <dbReference type="Proteomes" id="UP000011586"/>
    </source>
</evidence>
<evidence type="ECO:0008006" key="4">
    <source>
        <dbReference type="Google" id="ProtNLM"/>
    </source>
</evidence>
<name>M0EBE7_9EURY</name>
<dbReference type="Pfam" id="PF02643">
    <property type="entry name" value="DUF192"/>
    <property type="match status" value="1"/>
</dbReference>
<feature type="region of interest" description="Disordered" evidence="1">
    <location>
        <begin position="38"/>
        <end position="91"/>
    </location>
</feature>
<organism evidence="2 3">
    <name type="scientific">Halorubrum californiense DSM 19288</name>
    <dbReference type="NCBI Taxonomy" id="1227465"/>
    <lineage>
        <taxon>Archaea</taxon>
        <taxon>Methanobacteriati</taxon>
        <taxon>Methanobacteriota</taxon>
        <taxon>Stenosarchaea group</taxon>
        <taxon>Halobacteria</taxon>
        <taxon>Halobacteriales</taxon>
        <taxon>Haloferacaceae</taxon>
        <taxon>Halorubrum</taxon>
    </lineage>
</organism>
<comment type="caution">
    <text evidence="2">The sequence shown here is derived from an EMBL/GenBank/DDBJ whole genome shotgun (WGS) entry which is preliminary data.</text>
</comment>
<evidence type="ECO:0000256" key="1">
    <source>
        <dbReference type="SAM" id="MobiDB-lite"/>
    </source>
</evidence>
<keyword evidence="3" id="KW-1185">Reference proteome</keyword>
<sequence>METDGAAATRSLISPPPVLADMRRRRLLGLTAAGTVGAAAGCLGGGGDPGNSDSGDGEAGDGDSEGGDDSESGDDSQGGSGDSVSAWPTGTYADYETTTVTVESPDGEARGSVNAAIADDGEKRLRGLSDAESLPDDGGMLFVYESPRDSLTYVMRRMSFGIDIVYVDGAREIVEIHDAPEPGPNEDGEEQEYPGSGQYVLEVPYEWTDRHGVEVGDSLAFEL</sequence>
<gene>
    <name evidence="2" type="ORF">C463_06840</name>
</gene>
<feature type="compositionally biased region" description="Acidic residues" evidence="1">
    <location>
        <begin position="55"/>
        <end position="74"/>
    </location>
</feature>
<dbReference type="InterPro" id="IPR038695">
    <property type="entry name" value="Saro_0823-like_sf"/>
</dbReference>
<protein>
    <recommendedName>
        <fullName evidence="4">DUF192 domain-containing protein</fullName>
    </recommendedName>
</protein>
<dbReference type="InterPro" id="IPR003795">
    <property type="entry name" value="DUF192"/>
</dbReference>
<accession>M0EBE7</accession>
<dbReference type="STRING" id="1227465.C463_06840"/>
<feature type="region of interest" description="Disordered" evidence="1">
    <location>
        <begin position="1"/>
        <end position="20"/>
    </location>
</feature>
<reference evidence="2 3" key="1">
    <citation type="journal article" date="2014" name="PLoS Genet.">
        <title>Phylogenetically driven sequencing of extremely halophilic archaea reveals strategies for static and dynamic osmo-response.</title>
        <authorList>
            <person name="Becker E.A."/>
            <person name="Seitzer P.M."/>
            <person name="Tritt A."/>
            <person name="Larsen D."/>
            <person name="Krusor M."/>
            <person name="Yao A.I."/>
            <person name="Wu D."/>
            <person name="Madern D."/>
            <person name="Eisen J.A."/>
            <person name="Darling A.E."/>
            <person name="Facciotti M.T."/>
        </authorList>
    </citation>
    <scope>NUCLEOTIDE SEQUENCE [LARGE SCALE GENOMIC DNA]</scope>
    <source>
        <strain evidence="2 3">DSM 19288</strain>
    </source>
</reference>
<proteinExistence type="predicted"/>
<dbReference type="AlphaFoldDB" id="M0EBE7"/>
<dbReference type="PANTHER" id="PTHR37953:SF1">
    <property type="entry name" value="UPF0127 PROTEIN MJ1496"/>
    <property type="match status" value="1"/>
</dbReference>
<dbReference type="Proteomes" id="UP000011586">
    <property type="component" value="Unassembled WGS sequence"/>
</dbReference>
<dbReference type="PANTHER" id="PTHR37953">
    <property type="entry name" value="UPF0127 PROTEIN MJ1496"/>
    <property type="match status" value="1"/>
</dbReference>
<dbReference type="PATRIC" id="fig|1227465.4.peg.1337"/>
<evidence type="ECO:0000313" key="2">
    <source>
        <dbReference type="EMBL" id="ELZ45116.1"/>
    </source>
</evidence>
<dbReference type="EMBL" id="AOJK01000035">
    <property type="protein sequence ID" value="ELZ45116.1"/>
    <property type="molecule type" value="Genomic_DNA"/>
</dbReference>